<gene>
    <name evidence="11" type="ORF">AB6A40_000941</name>
</gene>
<dbReference type="PROSITE" id="PS50003">
    <property type="entry name" value="PH_DOMAIN"/>
    <property type="match status" value="1"/>
</dbReference>
<feature type="coiled-coil region" evidence="8">
    <location>
        <begin position="678"/>
        <end position="705"/>
    </location>
</feature>
<dbReference type="Gene3D" id="2.30.29.30">
    <property type="entry name" value="Pleckstrin-homology domain (PH domain)/Phosphotyrosine-binding domain (PTB)"/>
    <property type="match status" value="1"/>
</dbReference>
<dbReference type="GO" id="GO:0120009">
    <property type="term" value="P:intermembrane lipid transfer"/>
    <property type="evidence" value="ECO:0007669"/>
    <property type="project" value="UniProtKB-ARBA"/>
</dbReference>
<evidence type="ECO:0000256" key="6">
    <source>
        <dbReference type="RuleBase" id="RU003844"/>
    </source>
</evidence>
<feature type="region of interest" description="Disordered" evidence="9">
    <location>
        <begin position="296"/>
        <end position="326"/>
    </location>
</feature>
<evidence type="ECO:0000313" key="12">
    <source>
        <dbReference type="Proteomes" id="UP001608902"/>
    </source>
</evidence>
<protein>
    <recommendedName>
        <fullName evidence="7">Oxysterol-binding protein</fullName>
    </recommendedName>
</protein>
<keyword evidence="12" id="KW-1185">Reference proteome</keyword>
<keyword evidence="3" id="KW-0597">Phosphoprotein</keyword>
<dbReference type="SMART" id="SM00233">
    <property type="entry name" value="PH"/>
    <property type="match status" value="1"/>
</dbReference>
<evidence type="ECO:0000256" key="7">
    <source>
        <dbReference type="RuleBase" id="RU003845"/>
    </source>
</evidence>
<evidence type="ECO:0000256" key="5">
    <source>
        <dbReference type="ARBA" id="ARBA00023121"/>
    </source>
</evidence>
<feature type="region of interest" description="Disordered" evidence="9">
    <location>
        <begin position="1"/>
        <end position="20"/>
    </location>
</feature>
<comment type="similarity">
    <text evidence="1 6">Belongs to the OSBP family.</text>
</comment>
<evidence type="ECO:0000259" key="10">
    <source>
        <dbReference type="PROSITE" id="PS50003"/>
    </source>
</evidence>
<dbReference type="PROSITE" id="PS01013">
    <property type="entry name" value="OSBP"/>
    <property type="match status" value="1"/>
</dbReference>
<evidence type="ECO:0000256" key="9">
    <source>
        <dbReference type="SAM" id="MobiDB-lite"/>
    </source>
</evidence>
<dbReference type="InterPro" id="IPR000648">
    <property type="entry name" value="Oxysterol-bd"/>
</dbReference>
<name>A0ABD6E573_9BILA</name>
<reference evidence="11 12" key="1">
    <citation type="submission" date="2024-08" db="EMBL/GenBank/DDBJ databases">
        <title>Gnathostoma spinigerum genome.</title>
        <authorList>
            <person name="Gonzalez-Bertolin B."/>
            <person name="Monzon S."/>
            <person name="Zaballos A."/>
            <person name="Jimenez P."/>
            <person name="Dekumyoy P."/>
            <person name="Varona S."/>
            <person name="Cuesta I."/>
            <person name="Sumanam S."/>
            <person name="Adisakwattana P."/>
            <person name="Gasser R.B."/>
            <person name="Hernandez-Gonzalez A."/>
            <person name="Young N.D."/>
            <person name="Perteguer M.J."/>
        </authorList>
    </citation>
    <scope>NUCLEOTIDE SEQUENCE [LARGE SCALE GENOMIC DNA]</scope>
    <source>
        <strain evidence="11">AL3</strain>
        <tissue evidence="11">Liver</tissue>
    </source>
</reference>
<feature type="compositionally biased region" description="Basic and acidic residues" evidence="9">
    <location>
        <begin position="296"/>
        <end position="310"/>
    </location>
</feature>
<dbReference type="Gene3D" id="2.40.160.120">
    <property type="match status" value="1"/>
</dbReference>
<feature type="compositionally biased region" description="Low complexity" evidence="9">
    <location>
        <begin position="1"/>
        <end position="13"/>
    </location>
</feature>
<organism evidence="11 12">
    <name type="scientific">Gnathostoma spinigerum</name>
    <dbReference type="NCBI Taxonomy" id="75299"/>
    <lineage>
        <taxon>Eukaryota</taxon>
        <taxon>Metazoa</taxon>
        <taxon>Ecdysozoa</taxon>
        <taxon>Nematoda</taxon>
        <taxon>Chromadorea</taxon>
        <taxon>Rhabditida</taxon>
        <taxon>Spirurina</taxon>
        <taxon>Gnathostomatomorpha</taxon>
        <taxon>Gnathostomatoidea</taxon>
        <taxon>Gnathostomatidae</taxon>
        <taxon>Gnathostoma</taxon>
    </lineage>
</organism>
<dbReference type="SUPFAM" id="SSF50729">
    <property type="entry name" value="PH domain-like"/>
    <property type="match status" value="1"/>
</dbReference>
<feature type="domain" description="PH" evidence="10">
    <location>
        <begin position="21"/>
        <end position="115"/>
    </location>
</feature>
<dbReference type="InterPro" id="IPR018494">
    <property type="entry name" value="Oxysterol-bd_CS"/>
</dbReference>
<dbReference type="PANTHER" id="PTHR10972">
    <property type="entry name" value="OXYSTEROL-BINDING PROTEIN-RELATED"/>
    <property type="match status" value="1"/>
</dbReference>
<keyword evidence="2 7" id="KW-0813">Transport</keyword>
<evidence type="ECO:0000256" key="1">
    <source>
        <dbReference type="ARBA" id="ARBA00008842"/>
    </source>
</evidence>
<keyword evidence="8" id="KW-0175">Coiled coil</keyword>
<dbReference type="InterPro" id="IPR011993">
    <property type="entry name" value="PH-like_dom_sf"/>
</dbReference>
<evidence type="ECO:0000256" key="2">
    <source>
        <dbReference type="ARBA" id="ARBA00022448"/>
    </source>
</evidence>
<dbReference type="EMBL" id="JBGFUD010000305">
    <property type="protein sequence ID" value="MFH4974232.1"/>
    <property type="molecule type" value="Genomic_DNA"/>
</dbReference>
<keyword evidence="4 7" id="KW-0445">Lipid transport</keyword>
<dbReference type="Pfam" id="PF00169">
    <property type="entry name" value="PH"/>
    <property type="match status" value="1"/>
</dbReference>
<dbReference type="PANTHER" id="PTHR10972:SF205">
    <property type="entry name" value="OXYSTEROL-BINDING PROTEIN 1"/>
    <property type="match status" value="1"/>
</dbReference>
<comment type="caution">
    <text evidence="11">The sequence shown here is derived from an EMBL/GenBank/DDBJ whole genome shotgun (WGS) entry which is preliminary data.</text>
</comment>
<dbReference type="GO" id="GO:0008289">
    <property type="term" value="F:lipid binding"/>
    <property type="evidence" value="ECO:0007669"/>
    <property type="project" value="UniProtKB-KW"/>
</dbReference>
<sequence>MPSSRGGSLSSASVDVSPLGGEEKSGWLQKWTNYIKGYRQRWFVLDSHANLSYYRNQSEVGQSCRGSINLQEARIHTDKATNSLIISASSQTFHLKAQNECDRQQWLNALEYARHRAIKNAESDEEEEIKMESMSNGAAVAIENMNKLLSAKLDDLRTCNGLLKKHAAELIRVLNEVEKEEKARFIIERINLFKITASAMVNASDEFVATSAKESRRISRYASNEHEQKILLQDQLEALAQQHSSLEQAAYRTAREADSDSQPHTNAFHEIFEKLDSVTKTFAAYLSTSEDEYHDASDEFLRSQSDERKSNSSHTESGSGDDEKHTFNVEIVTPSLPDKYIPDLTSAPVRRASARQRRTYIPERPQVGISLWSIMRNCIGKELTKIPMPVNFNEPLSFLQRISEDLEYSSLLDTAAEKSDPLEQMCYVAAFAVSSYSTTGNRTTKPFNPLLGETYECDRTADLGWRSIAEQVSHHPPITAHHADGALWTLSQDFSMTSRFRGKYLSIIPIGYSHVRFRQQKNMYSFKKVTTTVHNIIVGKLWIDNHGEMVVENHATGDKCFLKFQAYSYFSRDIPRKVTGLVKDSRGKVQWVIQGTWDKHLDIMKVLKGSDVGEKSVFETGPPRRIWTVNPPYPNCEKMYNFTKLAIELNEPEEGVAPTDSRLRPDQRLMEEGKWDEANQMKLEIEEKQRRVRRQREELAEKAMQYGHPFEEYKPIWFSKTQDEQTGAVVHVFNGEYWKKKEEGDWSMCPDIF</sequence>
<accession>A0ABD6E573</accession>
<dbReference type="Proteomes" id="UP001608902">
    <property type="component" value="Unassembled WGS sequence"/>
</dbReference>
<dbReference type="InterPro" id="IPR001849">
    <property type="entry name" value="PH_domain"/>
</dbReference>
<dbReference type="AlphaFoldDB" id="A0ABD6E573"/>
<evidence type="ECO:0000256" key="3">
    <source>
        <dbReference type="ARBA" id="ARBA00022553"/>
    </source>
</evidence>
<dbReference type="InterPro" id="IPR037239">
    <property type="entry name" value="OSBP_sf"/>
</dbReference>
<proteinExistence type="inferred from homology"/>
<evidence type="ECO:0000313" key="11">
    <source>
        <dbReference type="EMBL" id="MFH4974232.1"/>
    </source>
</evidence>
<keyword evidence="5" id="KW-0446">Lipid-binding</keyword>
<evidence type="ECO:0000256" key="8">
    <source>
        <dbReference type="SAM" id="Coils"/>
    </source>
</evidence>
<dbReference type="Pfam" id="PF01237">
    <property type="entry name" value="Oxysterol_BP"/>
    <property type="match status" value="1"/>
</dbReference>
<dbReference type="FunFam" id="2.30.29.30:FF:000666">
    <property type="entry name" value="Oxysterol-binding protein"/>
    <property type="match status" value="1"/>
</dbReference>
<evidence type="ECO:0000256" key="4">
    <source>
        <dbReference type="ARBA" id="ARBA00023055"/>
    </source>
</evidence>
<dbReference type="SUPFAM" id="SSF144000">
    <property type="entry name" value="Oxysterol-binding protein-like"/>
    <property type="match status" value="1"/>
</dbReference>
<dbReference type="FunFam" id="2.40.160.120:FF:000001">
    <property type="entry name" value="Oxysterol-binding protein"/>
    <property type="match status" value="1"/>
</dbReference>